<feature type="compositionally biased region" description="Basic and acidic residues" evidence="1">
    <location>
        <begin position="250"/>
        <end position="268"/>
    </location>
</feature>
<evidence type="ECO:0000313" key="3">
    <source>
        <dbReference type="EMBL" id="KAF7511610.1"/>
    </source>
</evidence>
<comment type="caution">
    <text evidence="3">The sequence shown here is derived from an EMBL/GenBank/DDBJ whole genome shotgun (WGS) entry which is preliminary data.</text>
</comment>
<keyword evidence="2" id="KW-0812">Transmembrane</keyword>
<protein>
    <recommendedName>
        <fullName evidence="5">Tetraspanin Tsp3</fullName>
    </recommendedName>
</protein>
<reference evidence="3" key="1">
    <citation type="submission" date="2020-02" db="EMBL/GenBank/DDBJ databases">
        <authorList>
            <person name="Palmer J.M."/>
        </authorList>
    </citation>
    <scope>NUCLEOTIDE SEQUENCE</scope>
    <source>
        <strain evidence="3">EPUS1.4</strain>
        <tissue evidence="3">Thallus</tissue>
    </source>
</reference>
<feature type="transmembrane region" description="Helical" evidence="2">
    <location>
        <begin position="44"/>
        <end position="68"/>
    </location>
</feature>
<accession>A0A8H7AUZ0</accession>
<evidence type="ECO:0008006" key="5">
    <source>
        <dbReference type="Google" id="ProtNLM"/>
    </source>
</evidence>
<dbReference type="Proteomes" id="UP000606974">
    <property type="component" value="Unassembled WGS sequence"/>
</dbReference>
<dbReference type="EMBL" id="JAACFV010000018">
    <property type="protein sequence ID" value="KAF7511610.1"/>
    <property type="molecule type" value="Genomic_DNA"/>
</dbReference>
<gene>
    <name evidence="3" type="ORF">GJ744_003773</name>
</gene>
<dbReference type="AlphaFoldDB" id="A0A8H7AUZ0"/>
<organism evidence="3 4">
    <name type="scientific">Endocarpon pusillum</name>
    <dbReference type="NCBI Taxonomy" id="364733"/>
    <lineage>
        <taxon>Eukaryota</taxon>
        <taxon>Fungi</taxon>
        <taxon>Dikarya</taxon>
        <taxon>Ascomycota</taxon>
        <taxon>Pezizomycotina</taxon>
        <taxon>Eurotiomycetes</taxon>
        <taxon>Chaetothyriomycetidae</taxon>
        <taxon>Verrucariales</taxon>
        <taxon>Verrucariaceae</taxon>
        <taxon>Endocarpon</taxon>
    </lineage>
</organism>
<evidence type="ECO:0000256" key="1">
    <source>
        <dbReference type="SAM" id="MobiDB-lite"/>
    </source>
</evidence>
<name>A0A8H7AUZ0_9EURO</name>
<feature type="region of interest" description="Disordered" evidence="1">
    <location>
        <begin position="250"/>
        <end position="291"/>
    </location>
</feature>
<proteinExistence type="predicted"/>
<evidence type="ECO:0000313" key="4">
    <source>
        <dbReference type="Proteomes" id="UP000606974"/>
    </source>
</evidence>
<keyword evidence="4" id="KW-1185">Reference proteome</keyword>
<dbReference type="OrthoDB" id="71600at2759"/>
<keyword evidence="2" id="KW-1133">Transmembrane helix</keyword>
<keyword evidence="2" id="KW-0472">Membrane</keyword>
<evidence type="ECO:0000256" key="2">
    <source>
        <dbReference type="SAM" id="Phobius"/>
    </source>
</evidence>
<sequence>MNSSCTLLAHCSSIIQHTVIEASDTVVATLKHSQRVNTKAENMLAILVSVASAAIATGLTILAIYASVLASHFSLPTPALGHILSILLPISALIGIYFPGYLKKPSIARQQQPAVLSTLSLLDTVLITLASTLLQPNLLSCELEHRWRTMFQHHNANAIRGIQDALECCGLRTPLDQPWPFPDHHGAAACRTNFGRERSCEAPWRGKERQVLAIWIVVGALSLATKAMFVLLQRNRPGWFQDENAGRREYPQGRIIEHTDEQVSRGRYLDQPSEETPLRSAEADVENEQTR</sequence>
<feature type="transmembrane region" description="Helical" evidence="2">
    <location>
        <begin position="80"/>
        <end position="102"/>
    </location>
</feature>
<feature type="transmembrane region" description="Helical" evidence="2">
    <location>
        <begin position="212"/>
        <end position="232"/>
    </location>
</feature>